<organism evidence="2 3">
    <name type="scientific">Flavobacterium circumlabens</name>
    <dbReference type="NCBI Taxonomy" id="2133765"/>
    <lineage>
        <taxon>Bacteria</taxon>
        <taxon>Pseudomonadati</taxon>
        <taxon>Bacteroidota</taxon>
        <taxon>Flavobacteriia</taxon>
        <taxon>Flavobacteriales</taxon>
        <taxon>Flavobacteriaceae</taxon>
        <taxon>Flavobacterium</taxon>
    </lineage>
</organism>
<feature type="signal peptide" evidence="1">
    <location>
        <begin position="1"/>
        <end position="19"/>
    </location>
</feature>
<evidence type="ECO:0000313" key="2">
    <source>
        <dbReference type="EMBL" id="TCN55616.1"/>
    </source>
</evidence>
<evidence type="ECO:0000313" key="3">
    <source>
        <dbReference type="Proteomes" id="UP000295270"/>
    </source>
</evidence>
<keyword evidence="3" id="KW-1185">Reference proteome</keyword>
<sequence>MKKMKITIIILLYSCLMNAQLSFEDRMSIFFKAESEKINKENLSDIYDAIYDMTLEFNSINKTKYVTESLKENKIYNKTLLSGSITEKGLMSFKQNATLELEKDSLQNFIVLKSSLSIYMEEADGVNSVSISIKENKLLDKNKSKVRINKNHIANFGTLRDYTKVNEVEKEQTYKTIEIKNSIGSKTGPLIGSVVYDVKILTDYPSIKLSKTDFGKSFLLNNKKITLINATNNIIIVDGITIDENFDITAINLDKKENVIKSPSTGKYPIYKDIYDIYNKNSNITKEELKKELPLEKLQKMKVNGFYYAIVNDFPFKNNFILFSRVYGISKDIEVKM</sequence>
<dbReference type="EMBL" id="SLWA01000006">
    <property type="protein sequence ID" value="TCN55616.1"/>
    <property type="molecule type" value="Genomic_DNA"/>
</dbReference>
<feature type="chain" id="PRO_5047114397" evidence="1">
    <location>
        <begin position="20"/>
        <end position="337"/>
    </location>
</feature>
<dbReference type="RefSeq" id="WP_132036900.1">
    <property type="nucleotide sequence ID" value="NZ_QWDN01000006.1"/>
</dbReference>
<name>A0ABY2AWZ2_9FLAO</name>
<protein>
    <submittedName>
        <fullName evidence="2">Uncharacterized protein</fullName>
    </submittedName>
</protein>
<proteinExistence type="predicted"/>
<evidence type="ECO:0000256" key="1">
    <source>
        <dbReference type="SAM" id="SignalP"/>
    </source>
</evidence>
<accession>A0ABY2AWZ2</accession>
<keyword evidence="1" id="KW-0732">Signal</keyword>
<gene>
    <name evidence="2" type="ORF">EV142_106308</name>
</gene>
<comment type="caution">
    <text evidence="2">The sequence shown here is derived from an EMBL/GenBank/DDBJ whole genome shotgun (WGS) entry which is preliminary data.</text>
</comment>
<dbReference type="Proteomes" id="UP000295270">
    <property type="component" value="Unassembled WGS sequence"/>
</dbReference>
<reference evidence="2 3" key="1">
    <citation type="journal article" date="2015" name="Stand. Genomic Sci.">
        <title>Genomic Encyclopedia of Bacterial and Archaeal Type Strains, Phase III: the genomes of soil and plant-associated and newly described type strains.</title>
        <authorList>
            <person name="Whitman W.B."/>
            <person name="Woyke T."/>
            <person name="Klenk H.P."/>
            <person name="Zhou Y."/>
            <person name="Lilburn T.G."/>
            <person name="Beck B.J."/>
            <person name="De Vos P."/>
            <person name="Vandamme P."/>
            <person name="Eisen J.A."/>
            <person name="Garrity G."/>
            <person name="Hugenholtz P."/>
            <person name="Kyrpides N.C."/>
        </authorList>
    </citation>
    <scope>NUCLEOTIDE SEQUENCE [LARGE SCALE GENOMIC DNA]</scope>
    <source>
        <strain evidence="2 3">P5626</strain>
    </source>
</reference>